<dbReference type="InterPro" id="IPR001155">
    <property type="entry name" value="OxRdtase_FMN_N"/>
</dbReference>
<keyword evidence="1" id="KW-0285">Flavoprotein</keyword>
<gene>
    <name evidence="4" type="primary">yqiG</name>
    <name evidence="4" type="ORF">J15TS10_36770</name>
</gene>
<dbReference type="SUPFAM" id="SSF51395">
    <property type="entry name" value="FMN-linked oxidoreductases"/>
    <property type="match status" value="1"/>
</dbReference>
<dbReference type="Pfam" id="PF00724">
    <property type="entry name" value="Oxidored_FMN"/>
    <property type="match status" value="1"/>
</dbReference>
<evidence type="ECO:0000259" key="3">
    <source>
        <dbReference type="Pfam" id="PF00724"/>
    </source>
</evidence>
<dbReference type="Gene3D" id="3.20.20.70">
    <property type="entry name" value="Aldolase class I"/>
    <property type="match status" value="1"/>
</dbReference>
<sequence length="376" mass="42308">MNSFTFPNGRTIKNTLVMAPMTTYSSNKDEFFSEQELRYYENRSKDVGMLITAALSVSVDGHGFFNHVSLDSDRNVARFGEFTANLKKEGAVIVAQLIHAGKLALPAEIGENDVIAPSAIPTKRPGYAIPKEMTNEQAERIIHDFYEATKRAIKAGFDGVELHGANGYLIQQFFSPYSNQRNDQWGGTIQNRLQFPLAVVQAVQKAVAELKPDHFIVGYRLSPEETGKTGIALSDTKLLIDALIQRNIDYIHFSLNQFNQKGNRPETKNIEIGRELIDFIDRRVPVIGVGKIKSLEDVVAAHSYGYNLVAIGRTLLFQPRFGKAIVENKPIKFNYSPFMLLKNDLPRGLFQFLKQTIQTELTGKLKNVWKRTEGDH</sequence>
<keyword evidence="2" id="KW-0560">Oxidoreductase</keyword>
<reference evidence="4 5" key="1">
    <citation type="submission" date="2021-03" db="EMBL/GenBank/DDBJ databases">
        <title>Antimicrobial resistance genes in bacteria isolated from Japanese honey, and their potential for conferring macrolide and lincosamide resistance in the American foulbrood pathogen Paenibacillus larvae.</title>
        <authorList>
            <person name="Okamoto M."/>
            <person name="Kumagai M."/>
            <person name="Kanamori H."/>
            <person name="Takamatsu D."/>
        </authorList>
    </citation>
    <scope>NUCLEOTIDE SEQUENCE [LARGE SCALE GENOMIC DNA]</scope>
    <source>
        <strain evidence="4 5">J15TS10</strain>
    </source>
</reference>
<dbReference type="EMBL" id="BOSM01000006">
    <property type="protein sequence ID" value="GIP59863.1"/>
    <property type="molecule type" value="Genomic_DNA"/>
</dbReference>
<evidence type="ECO:0000313" key="5">
    <source>
        <dbReference type="Proteomes" id="UP000681290"/>
    </source>
</evidence>
<organism evidence="4 5">
    <name type="scientific">Paenibacillus woosongensis</name>
    <dbReference type="NCBI Taxonomy" id="307580"/>
    <lineage>
        <taxon>Bacteria</taxon>
        <taxon>Bacillati</taxon>
        <taxon>Bacillota</taxon>
        <taxon>Bacilli</taxon>
        <taxon>Bacillales</taxon>
        <taxon>Paenibacillaceae</taxon>
        <taxon>Paenibacillus</taxon>
    </lineage>
</organism>
<keyword evidence="5" id="KW-1185">Reference proteome</keyword>
<comment type="caution">
    <text evidence="4">The sequence shown here is derived from an EMBL/GenBank/DDBJ whole genome shotgun (WGS) entry which is preliminary data.</text>
</comment>
<accession>A0ABQ4MVA7</accession>
<evidence type="ECO:0000256" key="2">
    <source>
        <dbReference type="ARBA" id="ARBA00023002"/>
    </source>
</evidence>
<dbReference type="Proteomes" id="UP000681290">
    <property type="component" value="Unassembled WGS sequence"/>
</dbReference>
<proteinExistence type="predicted"/>
<evidence type="ECO:0000313" key="4">
    <source>
        <dbReference type="EMBL" id="GIP59863.1"/>
    </source>
</evidence>
<dbReference type="InterPro" id="IPR013785">
    <property type="entry name" value="Aldolase_TIM"/>
</dbReference>
<evidence type="ECO:0000256" key="1">
    <source>
        <dbReference type="ARBA" id="ARBA00022630"/>
    </source>
</evidence>
<dbReference type="PANTHER" id="PTHR43656">
    <property type="entry name" value="BINDING OXIDOREDUCTASE, PUTATIVE (AFU_ORTHOLOGUE AFUA_2G08260)-RELATED"/>
    <property type="match status" value="1"/>
</dbReference>
<dbReference type="RefSeq" id="WP_213592994.1">
    <property type="nucleotide sequence ID" value="NZ_BOSM01000006.1"/>
</dbReference>
<dbReference type="PANTHER" id="PTHR43656:SF2">
    <property type="entry name" value="BINDING OXIDOREDUCTASE, PUTATIVE (AFU_ORTHOLOGUE AFUA_2G08260)-RELATED"/>
    <property type="match status" value="1"/>
</dbReference>
<feature type="domain" description="NADH:flavin oxidoreductase/NADH oxidase N-terminal" evidence="3">
    <location>
        <begin position="10"/>
        <end position="328"/>
    </location>
</feature>
<protein>
    <submittedName>
        <fullName evidence="4">NADH-dependent flavin oxidoreductase YqiG</fullName>
    </submittedName>
</protein>
<name>A0ABQ4MVA7_9BACL</name>
<dbReference type="InterPro" id="IPR051799">
    <property type="entry name" value="NADH_flavin_oxidoreductase"/>
</dbReference>